<dbReference type="OrthoDB" id="690458at2759"/>
<evidence type="ECO:0000256" key="2">
    <source>
        <dbReference type="ARBA" id="ARBA00022737"/>
    </source>
</evidence>
<dbReference type="EMBL" id="JACEFO010001803">
    <property type="protein sequence ID" value="KAF8701505.1"/>
    <property type="molecule type" value="Genomic_DNA"/>
</dbReference>
<protein>
    <recommendedName>
        <fullName evidence="8">C2H2-type domain-containing protein</fullName>
    </recommendedName>
</protein>
<evidence type="ECO:0000256" key="5">
    <source>
        <dbReference type="ARBA" id="ARBA00023015"/>
    </source>
</evidence>
<dbReference type="PROSITE" id="PS00028">
    <property type="entry name" value="ZINC_FINGER_C2H2_1"/>
    <property type="match status" value="3"/>
</dbReference>
<dbReference type="Proteomes" id="UP000636709">
    <property type="component" value="Unassembled WGS sequence"/>
</dbReference>
<keyword evidence="3 7" id="KW-0863">Zinc-finger</keyword>
<dbReference type="InterPro" id="IPR044653">
    <property type="entry name" value="AZF1/2/3-like"/>
</dbReference>
<dbReference type="AlphaFoldDB" id="A0A835BL68"/>
<gene>
    <name evidence="9" type="ORF">HU200_033529</name>
</gene>
<evidence type="ECO:0000256" key="1">
    <source>
        <dbReference type="ARBA" id="ARBA00022723"/>
    </source>
</evidence>
<keyword evidence="2" id="KW-0677">Repeat</keyword>
<accession>A0A835BL68</accession>
<sequence length="361" mass="39546">MDPLENVQVDFSQNAIPFLEVSEITNTETRVGITVLENAKMDDTEDGSGSGTDVHICKRCGKSFSKIISLHGHMGSHLREDDYKLIRQICGPPVPEESSEAMAGSLPISNKKKKKPNKLKHIWKASMALVEMSMAPVWQPKHDIATIDLSASVTCSSDEHGSGDEAAKMSEVAEFLTILVKRIQEETAKVPSPPSVQCYVCKICSKTFSSYQALGGHMSIHNKQKNILLEDGSGSSIGSGVDCTLKYACTICNEKIPTKKSLGEHKRKHYYQENKKAASSDGNVKPAIQLAQDLTQSSGPRVLPTDKNMTLPVLLWSNSMPQPTRKEKVVANATVDQPLPLVFDAMQLAPQSKKLRNDTEL</sequence>
<evidence type="ECO:0000313" key="10">
    <source>
        <dbReference type="Proteomes" id="UP000636709"/>
    </source>
</evidence>
<evidence type="ECO:0000313" key="9">
    <source>
        <dbReference type="EMBL" id="KAF8701505.1"/>
    </source>
</evidence>
<dbReference type="Gene3D" id="3.30.160.60">
    <property type="entry name" value="Classic Zinc Finger"/>
    <property type="match status" value="1"/>
</dbReference>
<dbReference type="SMART" id="SM00355">
    <property type="entry name" value="ZnF_C2H2"/>
    <property type="match status" value="3"/>
</dbReference>
<keyword evidence="6" id="KW-0804">Transcription</keyword>
<evidence type="ECO:0000256" key="3">
    <source>
        <dbReference type="ARBA" id="ARBA00022771"/>
    </source>
</evidence>
<reference evidence="9" key="1">
    <citation type="submission" date="2020-07" db="EMBL/GenBank/DDBJ databases">
        <title>Genome sequence and genetic diversity analysis of an under-domesticated orphan crop, white fonio (Digitaria exilis).</title>
        <authorList>
            <person name="Bennetzen J.L."/>
            <person name="Chen S."/>
            <person name="Ma X."/>
            <person name="Wang X."/>
            <person name="Yssel A.E.J."/>
            <person name="Chaluvadi S.R."/>
            <person name="Johnson M."/>
            <person name="Gangashetty P."/>
            <person name="Hamidou F."/>
            <person name="Sanogo M.D."/>
            <person name="Zwaenepoel A."/>
            <person name="Wallace J."/>
            <person name="Van De Peer Y."/>
            <person name="Van Deynze A."/>
        </authorList>
    </citation>
    <scope>NUCLEOTIDE SEQUENCE</scope>
    <source>
        <tissue evidence="9">Leaves</tissue>
    </source>
</reference>
<feature type="domain" description="C2H2-type" evidence="8">
    <location>
        <begin position="199"/>
        <end position="226"/>
    </location>
</feature>
<evidence type="ECO:0000256" key="7">
    <source>
        <dbReference type="PROSITE-ProRule" id="PRU00042"/>
    </source>
</evidence>
<keyword evidence="1" id="KW-0479">Metal-binding</keyword>
<name>A0A835BL68_9POAL</name>
<dbReference type="PANTHER" id="PTHR45988:SF57">
    <property type="entry name" value="OS06G0304200 PROTEIN"/>
    <property type="match status" value="1"/>
</dbReference>
<dbReference type="InterPro" id="IPR013087">
    <property type="entry name" value="Znf_C2H2_type"/>
</dbReference>
<keyword evidence="10" id="KW-1185">Reference proteome</keyword>
<keyword evidence="5" id="KW-0805">Transcription regulation</keyword>
<dbReference type="GO" id="GO:0003700">
    <property type="term" value="F:DNA-binding transcription factor activity"/>
    <property type="evidence" value="ECO:0007669"/>
    <property type="project" value="InterPro"/>
</dbReference>
<feature type="domain" description="C2H2-type" evidence="8">
    <location>
        <begin position="55"/>
        <end position="82"/>
    </location>
</feature>
<dbReference type="GO" id="GO:0008270">
    <property type="term" value="F:zinc ion binding"/>
    <property type="evidence" value="ECO:0007669"/>
    <property type="project" value="UniProtKB-KW"/>
</dbReference>
<comment type="caution">
    <text evidence="9">The sequence shown here is derived from an EMBL/GenBank/DDBJ whole genome shotgun (WGS) entry which is preliminary data.</text>
</comment>
<dbReference type="GO" id="GO:0005634">
    <property type="term" value="C:nucleus"/>
    <property type="evidence" value="ECO:0007669"/>
    <property type="project" value="TreeGrafter"/>
</dbReference>
<organism evidence="9 10">
    <name type="scientific">Digitaria exilis</name>
    <dbReference type="NCBI Taxonomy" id="1010633"/>
    <lineage>
        <taxon>Eukaryota</taxon>
        <taxon>Viridiplantae</taxon>
        <taxon>Streptophyta</taxon>
        <taxon>Embryophyta</taxon>
        <taxon>Tracheophyta</taxon>
        <taxon>Spermatophyta</taxon>
        <taxon>Magnoliopsida</taxon>
        <taxon>Liliopsida</taxon>
        <taxon>Poales</taxon>
        <taxon>Poaceae</taxon>
        <taxon>PACMAD clade</taxon>
        <taxon>Panicoideae</taxon>
        <taxon>Panicodae</taxon>
        <taxon>Paniceae</taxon>
        <taxon>Anthephorinae</taxon>
        <taxon>Digitaria</taxon>
    </lineage>
</organism>
<evidence type="ECO:0000256" key="6">
    <source>
        <dbReference type="ARBA" id="ARBA00023163"/>
    </source>
</evidence>
<dbReference type="Pfam" id="PF13912">
    <property type="entry name" value="zf-C2H2_6"/>
    <property type="match status" value="3"/>
</dbReference>
<proteinExistence type="predicted"/>
<evidence type="ECO:0000259" key="8">
    <source>
        <dbReference type="PROSITE" id="PS50157"/>
    </source>
</evidence>
<keyword evidence="4" id="KW-0862">Zinc</keyword>
<evidence type="ECO:0000256" key="4">
    <source>
        <dbReference type="ARBA" id="ARBA00022833"/>
    </source>
</evidence>
<dbReference type="InterPro" id="IPR036236">
    <property type="entry name" value="Znf_C2H2_sf"/>
</dbReference>
<dbReference type="PANTHER" id="PTHR45988">
    <property type="entry name" value="C2H2 TYPE ZINC FINGER TRANSCRIPTION FACTOR FAMILY-RELATED"/>
    <property type="match status" value="1"/>
</dbReference>
<dbReference type="SUPFAM" id="SSF57667">
    <property type="entry name" value="beta-beta-alpha zinc fingers"/>
    <property type="match status" value="2"/>
</dbReference>
<dbReference type="GO" id="GO:0000976">
    <property type="term" value="F:transcription cis-regulatory region binding"/>
    <property type="evidence" value="ECO:0007669"/>
    <property type="project" value="TreeGrafter"/>
</dbReference>
<feature type="domain" description="C2H2-type" evidence="8">
    <location>
        <begin position="247"/>
        <end position="274"/>
    </location>
</feature>
<dbReference type="PROSITE" id="PS50157">
    <property type="entry name" value="ZINC_FINGER_C2H2_2"/>
    <property type="match status" value="3"/>
</dbReference>